<dbReference type="Proteomes" id="UP001499987">
    <property type="component" value="Unassembled WGS sequence"/>
</dbReference>
<gene>
    <name evidence="1" type="ORF">GCM10009663_55960</name>
</gene>
<comment type="caution">
    <text evidence="1">The sequence shown here is derived from an EMBL/GenBank/DDBJ whole genome shotgun (WGS) entry which is preliminary data.</text>
</comment>
<accession>A0ABP4EFE5</accession>
<evidence type="ECO:0000313" key="1">
    <source>
        <dbReference type="EMBL" id="GAA1106742.1"/>
    </source>
</evidence>
<dbReference type="RefSeq" id="WP_344626472.1">
    <property type="nucleotide sequence ID" value="NZ_BAAALD010000068.1"/>
</dbReference>
<keyword evidence="2" id="KW-1185">Reference proteome</keyword>
<evidence type="ECO:0008006" key="3">
    <source>
        <dbReference type="Google" id="ProtNLM"/>
    </source>
</evidence>
<dbReference type="EMBL" id="BAAALD010000068">
    <property type="protein sequence ID" value="GAA1106742.1"/>
    <property type="molecule type" value="Genomic_DNA"/>
</dbReference>
<dbReference type="Pfam" id="PF05120">
    <property type="entry name" value="GvpG"/>
    <property type="match status" value="1"/>
</dbReference>
<proteinExistence type="predicted"/>
<dbReference type="InterPro" id="IPR007804">
    <property type="entry name" value="GvpG"/>
</dbReference>
<organism evidence="1 2">
    <name type="scientific">Kitasatospora arboriphila</name>
    <dbReference type="NCBI Taxonomy" id="258052"/>
    <lineage>
        <taxon>Bacteria</taxon>
        <taxon>Bacillati</taxon>
        <taxon>Actinomycetota</taxon>
        <taxon>Actinomycetes</taxon>
        <taxon>Kitasatosporales</taxon>
        <taxon>Streptomycetaceae</taxon>
        <taxon>Kitasatospora</taxon>
    </lineage>
</organism>
<name>A0ABP4EFE5_9ACTN</name>
<protein>
    <recommendedName>
        <fullName evidence="3">Gas vesicle protein</fullName>
    </recommendedName>
</protein>
<reference evidence="2" key="1">
    <citation type="journal article" date="2019" name="Int. J. Syst. Evol. Microbiol.">
        <title>The Global Catalogue of Microorganisms (GCM) 10K type strain sequencing project: providing services to taxonomists for standard genome sequencing and annotation.</title>
        <authorList>
            <consortium name="The Broad Institute Genomics Platform"/>
            <consortium name="The Broad Institute Genome Sequencing Center for Infectious Disease"/>
            <person name="Wu L."/>
            <person name="Ma J."/>
        </authorList>
    </citation>
    <scope>NUCLEOTIDE SEQUENCE [LARGE SCALE GENOMIC DNA]</scope>
    <source>
        <strain evidence="2">JCM 13002</strain>
    </source>
</reference>
<sequence length="87" mass="9890">MGLLTGLPTLPLAPVRGVVWVAERVAEAAEQSFYDPAPVEEELKALEQDLLAGRIDEAAFEEREEELLDRLDEIRLFRASRERETRP</sequence>
<evidence type="ECO:0000313" key="2">
    <source>
        <dbReference type="Proteomes" id="UP001499987"/>
    </source>
</evidence>